<comment type="caution">
    <text evidence="6">The sequence shown here is derived from an EMBL/GenBank/DDBJ whole genome shotgun (WGS) entry which is preliminary data.</text>
</comment>
<dbReference type="InterPro" id="IPR046348">
    <property type="entry name" value="SIS_dom_sf"/>
</dbReference>
<evidence type="ECO:0000256" key="3">
    <source>
        <dbReference type="ARBA" id="ARBA00023163"/>
    </source>
</evidence>
<dbReference type="InterPro" id="IPR000281">
    <property type="entry name" value="HTH_RpiR"/>
</dbReference>
<dbReference type="PROSITE" id="PS51464">
    <property type="entry name" value="SIS"/>
    <property type="match status" value="1"/>
</dbReference>
<dbReference type="InterPro" id="IPR036388">
    <property type="entry name" value="WH-like_DNA-bd_sf"/>
</dbReference>
<dbReference type="SUPFAM" id="SSF53697">
    <property type="entry name" value="SIS domain"/>
    <property type="match status" value="1"/>
</dbReference>
<dbReference type="Gene3D" id="3.40.50.10490">
    <property type="entry name" value="Glucose-6-phosphate isomerase like protein, domain 1"/>
    <property type="match status" value="1"/>
</dbReference>
<reference evidence="6 7" key="1">
    <citation type="submission" date="2013-07" db="EMBL/GenBank/DDBJ databases">
        <authorList>
            <person name="Weinstock G."/>
            <person name="Sodergren E."/>
            <person name="Wylie T."/>
            <person name="Fulton L."/>
            <person name="Fulton R."/>
            <person name="Fronick C."/>
            <person name="O'Laughlin M."/>
            <person name="Godfrey J."/>
            <person name="Miner T."/>
            <person name="Herter B."/>
            <person name="Appelbaum E."/>
            <person name="Cordes M."/>
            <person name="Lek S."/>
            <person name="Wollam A."/>
            <person name="Pepin K.H."/>
            <person name="Palsikar V.B."/>
            <person name="Mitreva M."/>
            <person name="Wilson R.K."/>
        </authorList>
    </citation>
    <scope>NUCLEOTIDE SEQUENCE [LARGE SCALE GENOMIC DNA]</scope>
    <source>
        <strain evidence="6 7">ATCC 14940</strain>
    </source>
</reference>
<dbReference type="InterPro" id="IPR001347">
    <property type="entry name" value="SIS_dom"/>
</dbReference>
<keyword evidence="3" id="KW-0804">Transcription</keyword>
<evidence type="ECO:0000313" key="7">
    <source>
        <dbReference type="Proteomes" id="UP000016491"/>
    </source>
</evidence>
<dbReference type="Gene3D" id="1.10.10.10">
    <property type="entry name" value="Winged helix-like DNA-binding domain superfamily/Winged helix DNA-binding domain"/>
    <property type="match status" value="1"/>
</dbReference>
<dbReference type="InterPro" id="IPR035472">
    <property type="entry name" value="RpiR-like_SIS"/>
</dbReference>
<dbReference type="PANTHER" id="PTHR30514:SF18">
    <property type="entry name" value="RPIR-FAMILY TRANSCRIPTIONAL REGULATOR"/>
    <property type="match status" value="1"/>
</dbReference>
<dbReference type="GO" id="GO:0003677">
    <property type="term" value="F:DNA binding"/>
    <property type="evidence" value="ECO:0007669"/>
    <property type="project" value="UniProtKB-KW"/>
</dbReference>
<dbReference type="PANTHER" id="PTHR30514">
    <property type="entry name" value="GLUCOKINASE"/>
    <property type="match status" value="1"/>
</dbReference>
<gene>
    <name evidence="6" type="ORF">CLOSYM_02311</name>
</gene>
<proteinExistence type="predicted"/>
<dbReference type="SUPFAM" id="SSF46689">
    <property type="entry name" value="Homeodomain-like"/>
    <property type="match status" value="1"/>
</dbReference>
<dbReference type="Pfam" id="PF01380">
    <property type="entry name" value="SIS"/>
    <property type="match status" value="1"/>
</dbReference>
<evidence type="ECO:0000313" key="6">
    <source>
        <dbReference type="EMBL" id="ERI76945.1"/>
    </source>
</evidence>
<feature type="domain" description="SIS" evidence="5">
    <location>
        <begin position="137"/>
        <end position="273"/>
    </location>
</feature>
<dbReference type="AlphaFoldDB" id="A0ABC9TXX3"/>
<organism evidence="6 7">
    <name type="scientific">[Clostridium] symbiosum ATCC 14940</name>
    <dbReference type="NCBI Taxonomy" id="411472"/>
    <lineage>
        <taxon>Bacteria</taxon>
        <taxon>Bacillati</taxon>
        <taxon>Bacillota</taxon>
        <taxon>Clostridia</taxon>
        <taxon>Lachnospirales</taxon>
        <taxon>Lachnospiraceae</taxon>
        <taxon>Otoolea</taxon>
    </lineage>
</organism>
<dbReference type="Proteomes" id="UP000016491">
    <property type="component" value="Unassembled WGS sequence"/>
</dbReference>
<dbReference type="PROSITE" id="PS51071">
    <property type="entry name" value="HTH_RPIR"/>
    <property type="match status" value="1"/>
</dbReference>
<accession>A0ABC9TXX3</accession>
<evidence type="ECO:0000256" key="1">
    <source>
        <dbReference type="ARBA" id="ARBA00023015"/>
    </source>
</evidence>
<protein>
    <submittedName>
        <fullName evidence="6">SIS domain protein</fullName>
    </submittedName>
</protein>
<evidence type="ECO:0000256" key="2">
    <source>
        <dbReference type="ARBA" id="ARBA00023125"/>
    </source>
</evidence>
<dbReference type="CDD" id="cd05013">
    <property type="entry name" value="SIS_RpiR"/>
    <property type="match status" value="1"/>
</dbReference>
<dbReference type="InterPro" id="IPR009057">
    <property type="entry name" value="Homeodomain-like_sf"/>
</dbReference>
<sequence>MNEKETLFMENNILDTITQIKDVLPKKQRTLCNFIVLNYVEAGMMTVAELAERSGVGATTVMRLVKTLHYDSYSDFRRALLNVSLKNNASSYIGIKNSFQKASSNSDSDILHALWYDTTHTVENFITPKNIEQLDKAITLMMEASRINLLGLRSSRTVSLYLESAIDRFYPHVRQLSNESEFLYDKIFRLSAEEDIIIIFSAWPCTKRTIDVSAICRDRHVPIILVTNTSLNPIARYADIVIDTNSVNSGCGILPLMFIAEALTAELARRLGPDSMKILEELESELDKADVFMR</sequence>
<evidence type="ECO:0000259" key="4">
    <source>
        <dbReference type="PROSITE" id="PS51071"/>
    </source>
</evidence>
<dbReference type="InterPro" id="IPR047640">
    <property type="entry name" value="RpiR-like"/>
</dbReference>
<keyword evidence="2" id="KW-0238">DNA-binding</keyword>
<name>A0ABC9TXX3_CLOSY</name>
<feature type="domain" description="HTH rpiR-type" evidence="4">
    <location>
        <begin position="11"/>
        <end position="87"/>
    </location>
</feature>
<keyword evidence="1" id="KW-0805">Transcription regulation</keyword>
<dbReference type="Pfam" id="PF01418">
    <property type="entry name" value="HTH_6"/>
    <property type="match status" value="1"/>
</dbReference>
<evidence type="ECO:0000259" key="5">
    <source>
        <dbReference type="PROSITE" id="PS51464"/>
    </source>
</evidence>
<dbReference type="EMBL" id="AWSU01000177">
    <property type="protein sequence ID" value="ERI76945.1"/>
    <property type="molecule type" value="Genomic_DNA"/>
</dbReference>